<reference evidence="12 13" key="1">
    <citation type="journal article" date="2013" name="BMC Genomics">
        <title>Reconstruction of the lipid metabolism for the microalga Monoraphidium neglectum from its genome sequence reveals characteristics suitable for biofuel production.</title>
        <authorList>
            <person name="Bogen C."/>
            <person name="Al-Dilaimi A."/>
            <person name="Albersmeier A."/>
            <person name="Wichmann J."/>
            <person name="Grundmann M."/>
            <person name="Rupp O."/>
            <person name="Lauersen K.J."/>
            <person name="Blifernez-Klassen O."/>
            <person name="Kalinowski J."/>
            <person name="Goesmann A."/>
            <person name="Mussgnug J.H."/>
            <person name="Kruse O."/>
        </authorList>
    </citation>
    <scope>NUCLEOTIDE SEQUENCE [LARGE SCALE GENOMIC DNA]</scope>
    <source>
        <strain evidence="12 13">SAG 48.87</strain>
    </source>
</reference>
<dbReference type="SUPFAM" id="SSF103506">
    <property type="entry name" value="Mitochondrial carrier"/>
    <property type="match status" value="1"/>
</dbReference>
<evidence type="ECO:0000313" key="12">
    <source>
        <dbReference type="EMBL" id="KIY99306.1"/>
    </source>
</evidence>
<dbReference type="GeneID" id="25741533"/>
<sequence length="409" mass="40916">MLRANGGILAPALWRQLYAGVVGASLLSVAVGALYYSSFCAAKRHLLRWTADNERRAAARAAAAGAADALPLPGLGAGGAAAALAGDHPALHHHPAHGPPVDYHHDAVVAMVCSTEAAARRAEQAAVKKAASRKERKERRQREAAVAGAGADPGQASLLAASAAAESSGAASGSERASGSEVAEDAVSSGGRLRANMAAATAAALVGAVVEAPVELFKHQLQAGHISGSILGHMGAAVRAGGPAALFVSMLPFCMKSLPFDSVELLTYSSLSDAREALGTAPAAGAGADPGAGLGERLVAAARAARDHPCLDLGIGAAAGAAAVLISQPMDTVKTCIETGSHLAAAPGAAPAGSGRAFVEMGRQLVAKHGPGALFAGMSMRLAEQVPSTALYWIAVEGTRRALEPYVAK</sequence>
<dbReference type="PROSITE" id="PS50920">
    <property type="entry name" value="SOLCAR"/>
    <property type="match status" value="2"/>
</dbReference>
<comment type="similarity">
    <text evidence="2 9">Belongs to the mitochondrial carrier (TC 2.A.29) family.</text>
</comment>
<dbReference type="OrthoDB" id="1747031at2759"/>
<dbReference type="Gene3D" id="1.50.40.10">
    <property type="entry name" value="Mitochondrial carrier domain"/>
    <property type="match status" value="1"/>
</dbReference>
<evidence type="ECO:0000256" key="10">
    <source>
        <dbReference type="SAM" id="MobiDB-lite"/>
    </source>
</evidence>
<dbReference type="Pfam" id="PF00153">
    <property type="entry name" value="Mito_carr"/>
    <property type="match status" value="2"/>
</dbReference>
<evidence type="ECO:0000256" key="8">
    <source>
        <dbReference type="PROSITE-ProRule" id="PRU00282"/>
    </source>
</evidence>
<feature type="repeat" description="Solcar" evidence="8">
    <location>
        <begin position="191"/>
        <end position="274"/>
    </location>
</feature>
<keyword evidence="3 9" id="KW-0813">Transport</keyword>
<accession>A0A0D2MEY6</accession>
<keyword evidence="13" id="KW-1185">Reference proteome</keyword>
<feature type="region of interest" description="Disordered" evidence="10">
    <location>
        <begin position="124"/>
        <end position="151"/>
    </location>
</feature>
<proteinExistence type="inferred from homology"/>
<keyword evidence="6 11" id="KW-1133">Transmembrane helix</keyword>
<dbReference type="KEGG" id="mng:MNEG_8658"/>
<dbReference type="InterPro" id="IPR018108">
    <property type="entry name" value="MCP_transmembrane"/>
</dbReference>
<keyword evidence="5" id="KW-0677">Repeat</keyword>
<dbReference type="RefSeq" id="XP_013898326.1">
    <property type="nucleotide sequence ID" value="XM_014042872.1"/>
</dbReference>
<feature type="transmembrane region" description="Helical" evidence="11">
    <location>
        <begin position="12"/>
        <end position="36"/>
    </location>
</feature>
<feature type="repeat" description="Solcar" evidence="8">
    <location>
        <begin position="307"/>
        <end position="402"/>
    </location>
</feature>
<evidence type="ECO:0000256" key="5">
    <source>
        <dbReference type="ARBA" id="ARBA00022737"/>
    </source>
</evidence>
<evidence type="ECO:0000256" key="3">
    <source>
        <dbReference type="ARBA" id="ARBA00022448"/>
    </source>
</evidence>
<evidence type="ECO:0000313" key="13">
    <source>
        <dbReference type="Proteomes" id="UP000054498"/>
    </source>
</evidence>
<dbReference type="AlphaFoldDB" id="A0A0D2MEY6"/>
<dbReference type="PANTHER" id="PTHR45667">
    <property type="entry name" value="S-ADENOSYLMETHIONINE MITOCHONDRIAL CARRIER PROTEIN"/>
    <property type="match status" value="1"/>
</dbReference>
<protein>
    <submittedName>
        <fullName evidence="12">Uncharacterized protein</fullName>
    </submittedName>
</protein>
<organism evidence="12 13">
    <name type="scientific">Monoraphidium neglectum</name>
    <dbReference type="NCBI Taxonomy" id="145388"/>
    <lineage>
        <taxon>Eukaryota</taxon>
        <taxon>Viridiplantae</taxon>
        <taxon>Chlorophyta</taxon>
        <taxon>core chlorophytes</taxon>
        <taxon>Chlorophyceae</taxon>
        <taxon>CS clade</taxon>
        <taxon>Sphaeropleales</taxon>
        <taxon>Selenastraceae</taxon>
        <taxon>Monoraphidium</taxon>
    </lineage>
</organism>
<keyword evidence="7 8" id="KW-0472">Membrane</keyword>
<gene>
    <name evidence="12" type="ORF">MNEG_8658</name>
</gene>
<evidence type="ECO:0000256" key="6">
    <source>
        <dbReference type="ARBA" id="ARBA00022989"/>
    </source>
</evidence>
<evidence type="ECO:0000256" key="4">
    <source>
        <dbReference type="ARBA" id="ARBA00022692"/>
    </source>
</evidence>
<dbReference type="Proteomes" id="UP000054498">
    <property type="component" value="Unassembled WGS sequence"/>
</dbReference>
<comment type="subcellular location">
    <subcellularLocation>
        <location evidence="1">Membrane</location>
        <topology evidence="1">Multi-pass membrane protein</topology>
    </subcellularLocation>
</comment>
<keyword evidence="4 8" id="KW-0812">Transmembrane</keyword>
<dbReference type="GO" id="GO:0016020">
    <property type="term" value="C:membrane"/>
    <property type="evidence" value="ECO:0007669"/>
    <property type="project" value="UniProtKB-SubCell"/>
</dbReference>
<evidence type="ECO:0000256" key="9">
    <source>
        <dbReference type="RuleBase" id="RU000488"/>
    </source>
</evidence>
<name>A0A0D2MEY6_9CHLO</name>
<dbReference type="InterPro" id="IPR023395">
    <property type="entry name" value="MCP_dom_sf"/>
</dbReference>
<evidence type="ECO:0000256" key="7">
    <source>
        <dbReference type="ARBA" id="ARBA00023136"/>
    </source>
</evidence>
<evidence type="ECO:0000256" key="2">
    <source>
        <dbReference type="ARBA" id="ARBA00006375"/>
    </source>
</evidence>
<feature type="compositionally biased region" description="Basic and acidic residues" evidence="10">
    <location>
        <begin position="132"/>
        <end position="143"/>
    </location>
</feature>
<evidence type="ECO:0000256" key="11">
    <source>
        <dbReference type="SAM" id="Phobius"/>
    </source>
</evidence>
<evidence type="ECO:0000256" key="1">
    <source>
        <dbReference type="ARBA" id="ARBA00004141"/>
    </source>
</evidence>
<dbReference type="EMBL" id="KK101886">
    <property type="protein sequence ID" value="KIY99306.1"/>
    <property type="molecule type" value="Genomic_DNA"/>
</dbReference>